<dbReference type="Proteomes" id="UP001390339">
    <property type="component" value="Unassembled WGS sequence"/>
</dbReference>
<protein>
    <submittedName>
        <fullName evidence="4">2-hydroxyacylsphingosine 1-beta-galactosyltransferase</fullName>
    </submittedName>
</protein>
<organism evidence="4 5">
    <name type="scientific">Apiospora arundinis</name>
    <dbReference type="NCBI Taxonomy" id="335852"/>
    <lineage>
        <taxon>Eukaryota</taxon>
        <taxon>Fungi</taxon>
        <taxon>Dikarya</taxon>
        <taxon>Ascomycota</taxon>
        <taxon>Pezizomycotina</taxon>
        <taxon>Sordariomycetes</taxon>
        <taxon>Xylariomycetidae</taxon>
        <taxon>Amphisphaeriales</taxon>
        <taxon>Apiosporaceae</taxon>
        <taxon>Apiospora</taxon>
    </lineage>
</organism>
<evidence type="ECO:0000256" key="2">
    <source>
        <dbReference type="ARBA" id="ARBA00022679"/>
    </source>
</evidence>
<evidence type="ECO:0000313" key="5">
    <source>
        <dbReference type="Proteomes" id="UP001390339"/>
    </source>
</evidence>
<name>A0ABR2I454_9PEZI</name>
<evidence type="ECO:0000256" key="1">
    <source>
        <dbReference type="ARBA" id="ARBA00022676"/>
    </source>
</evidence>
<evidence type="ECO:0000313" key="4">
    <source>
        <dbReference type="EMBL" id="KAK8856893.1"/>
    </source>
</evidence>
<sequence>MLRNIGRVALVFIVGLAAVLFQLIRSPPVVVTHDQVQGKNNTALFIINTLNGLHNVHIATIQALQEKHPHVKVHVLSWSPIESKVKKLGGDVEFHALAGQWYIEALADAAGFSLLADFAHPLTVAGWLRMIDYVQLWMGPWSGPAHLDLIQEMGDVVDQLDPAVVVLDTFMWPGIDMAREKKRLHAYIVPNMLADNFVFMQPWLGGYWKFAAISSNLPFPIPWSKIPQNVLHSLLVRYGFSWTPRLRSTKKYLWSNGIRRTRSSDFYDLYRQNTPWISQALPEASIPVDYVPPNVTCTGPIVSYSPPLTELDPKLALWLQRGPTVLVNLGNTVSYDEIRATAFIGALNSLLDSQPTLQVLWKFQKAGTYSDDMFSVGKKHLESGRLRMVSWLDASPAALLKTGDIKAFVHHGGAGSYHDAILTGVPHIVLPLWADHYNIASLVEYLHIGVQGCKEISPRWTSECLVSAISRVIDESEAGKAIHQRAHELGRIAQASPGRYGAAQIVAELAGTGHT</sequence>
<dbReference type="SUPFAM" id="SSF53756">
    <property type="entry name" value="UDP-Glycosyltransferase/glycogen phosphorylase"/>
    <property type="match status" value="1"/>
</dbReference>
<comment type="caution">
    <text evidence="4">The sequence shown here is derived from an EMBL/GenBank/DDBJ whole genome shotgun (WGS) entry which is preliminary data.</text>
</comment>
<dbReference type="CDD" id="cd03784">
    <property type="entry name" value="GT1_Gtf-like"/>
    <property type="match status" value="1"/>
</dbReference>
<accession>A0ABR2I454</accession>
<reference evidence="4 5" key="1">
    <citation type="journal article" date="2024" name="IMA Fungus">
        <title>Apiospora arundinis, a panoply of carbohydrate-active enzymes and secondary metabolites.</title>
        <authorList>
            <person name="Sorensen T."/>
            <person name="Petersen C."/>
            <person name="Muurmann A.T."/>
            <person name="Christiansen J.V."/>
            <person name="Brundto M.L."/>
            <person name="Overgaard C.K."/>
            <person name="Boysen A.T."/>
            <person name="Wollenberg R.D."/>
            <person name="Larsen T.O."/>
            <person name="Sorensen J.L."/>
            <person name="Nielsen K.L."/>
            <person name="Sondergaard T.E."/>
        </authorList>
    </citation>
    <scope>NUCLEOTIDE SEQUENCE [LARGE SCALE GENOMIC DNA]</scope>
    <source>
        <strain evidence="4 5">AAU 773</strain>
    </source>
</reference>
<feature type="domain" description="Erythromycin biosynthesis protein CIII-like C-terminal" evidence="3">
    <location>
        <begin position="386"/>
        <end position="486"/>
    </location>
</feature>
<evidence type="ECO:0000259" key="3">
    <source>
        <dbReference type="Pfam" id="PF06722"/>
    </source>
</evidence>
<dbReference type="InterPro" id="IPR050271">
    <property type="entry name" value="UDP-glycosyltransferase"/>
</dbReference>
<dbReference type="PANTHER" id="PTHR48043">
    <property type="entry name" value="EG:EG0003.4 PROTEIN-RELATED"/>
    <property type="match status" value="1"/>
</dbReference>
<dbReference type="InterPro" id="IPR010610">
    <property type="entry name" value="EryCIII-like_C"/>
</dbReference>
<dbReference type="Gene3D" id="3.40.50.2000">
    <property type="entry name" value="Glycogen Phosphorylase B"/>
    <property type="match status" value="1"/>
</dbReference>
<keyword evidence="1" id="KW-0328">Glycosyltransferase</keyword>
<gene>
    <name evidence="4" type="ORF">PGQ11_012805</name>
</gene>
<dbReference type="Pfam" id="PF06722">
    <property type="entry name" value="EryCIII-like_C"/>
    <property type="match status" value="1"/>
</dbReference>
<keyword evidence="5" id="KW-1185">Reference proteome</keyword>
<dbReference type="EMBL" id="JAPCWZ010000007">
    <property type="protein sequence ID" value="KAK8856893.1"/>
    <property type="molecule type" value="Genomic_DNA"/>
</dbReference>
<dbReference type="PANTHER" id="PTHR48043:SF145">
    <property type="entry name" value="FI06409P-RELATED"/>
    <property type="match status" value="1"/>
</dbReference>
<proteinExistence type="predicted"/>
<dbReference type="InterPro" id="IPR002213">
    <property type="entry name" value="UDP_glucos_trans"/>
</dbReference>
<keyword evidence="2" id="KW-0808">Transferase</keyword>